<comment type="caution">
    <text evidence="11">The sequence shown here is derived from an EMBL/GenBank/DDBJ whole genome shotgun (WGS) entry which is preliminary data.</text>
</comment>
<dbReference type="PANTHER" id="PTHR11751">
    <property type="entry name" value="ALANINE AMINOTRANSFERASE"/>
    <property type="match status" value="1"/>
</dbReference>
<dbReference type="GO" id="GO:0004021">
    <property type="term" value="F:L-alanine:2-oxoglutarate aminotransferase activity"/>
    <property type="evidence" value="ECO:0007669"/>
    <property type="project" value="UniProtKB-EC"/>
</dbReference>
<proteinExistence type="inferred from homology"/>
<evidence type="ECO:0000256" key="8">
    <source>
        <dbReference type="ARBA" id="ARBA00026106"/>
    </source>
</evidence>
<keyword evidence="12" id="KW-1185">Reference proteome</keyword>
<evidence type="ECO:0000256" key="4">
    <source>
        <dbReference type="ARBA" id="ARBA00022679"/>
    </source>
</evidence>
<evidence type="ECO:0000256" key="9">
    <source>
        <dbReference type="ARBA" id="ARBA00047412"/>
    </source>
</evidence>
<evidence type="ECO:0000256" key="6">
    <source>
        <dbReference type="ARBA" id="ARBA00025708"/>
    </source>
</evidence>
<comment type="similarity">
    <text evidence="7">Belongs to the class-I pyridoxal-phosphate-dependent aminotransferase family. Alanine aminotransferase subfamily.</text>
</comment>
<dbReference type="InterPro" id="IPR004839">
    <property type="entry name" value="Aminotransferase_I/II_large"/>
</dbReference>
<comment type="subunit">
    <text evidence="2">Homodimer.</text>
</comment>
<keyword evidence="5" id="KW-0663">Pyridoxal phosphate</keyword>
<keyword evidence="3" id="KW-0032">Aminotransferase</keyword>
<dbReference type="AlphaFoldDB" id="A0A8T2PXJ5"/>
<dbReference type="EMBL" id="JAFBMS010000001">
    <property type="protein sequence ID" value="KAG9356085.1"/>
    <property type="molecule type" value="Genomic_DNA"/>
</dbReference>
<evidence type="ECO:0000256" key="2">
    <source>
        <dbReference type="ARBA" id="ARBA00011738"/>
    </source>
</evidence>
<dbReference type="SUPFAM" id="SSF53383">
    <property type="entry name" value="PLP-dependent transferases"/>
    <property type="match status" value="1"/>
</dbReference>
<keyword evidence="4" id="KW-0808">Transferase</keyword>
<dbReference type="Gene3D" id="3.40.640.10">
    <property type="entry name" value="Type I PLP-dependent aspartate aminotransferase-like (Major domain)"/>
    <property type="match status" value="1"/>
</dbReference>
<feature type="domain" description="Aminotransferase class I/classII large" evidence="10">
    <location>
        <begin position="61"/>
        <end position="199"/>
    </location>
</feature>
<dbReference type="CDD" id="cd00609">
    <property type="entry name" value="AAT_like"/>
    <property type="match status" value="1"/>
</dbReference>
<evidence type="ECO:0000256" key="1">
    <source>
        <dbReference type="ARBA" id="ARBA00001933"/>
    </source>
</evidence>
<evidence type="ECO:0000259" key="10">
    <source>
        <dbReference type="Pfam" id="PF00155"/>
    </source>
</evidence>
<name>A0A8T2PXJ5_9TELE</name>
<comment type="cofactor">
    <cofactor evidence="1">
        <name>pyridoxal 5'-phosphate</name>
        <dbReference type="ChEBI" id="CHEBI:597326"/>
    </cofactor>
</comment>
<sequence>MALRVSTSLRLGKRAHQTIHWRRVCLSLEKEQIQMSHQESHIGPELQQFISRLLPHEEGPSKAGILIPVPGFATFHSMLETQGVEMVPYHLCEEEGWALRVEDLRRALQASRGHCSPRALYIMNPGNPTGYVQSKESIEEVIRFAAEENLFLLADEVYQNNVYAVDREFISYKKVLSEMGPDYSDTVELVSFNSVSKGFMGE</sequence>
<dbReference type="GO" id="GO:0030170">
    <property type="term" value="F:pyridoxal phosphate binding"/>
    <property type="evidence" value="ECO:0007669"/>
    <property type="project" value="InterPro"/>
</dbReference>
<organism evidence="11 12">
    <name type="scientific">Albula glossodonta</name>
    <name type="common">roundjaw bonefish</name>
    <dbReference type="NCBI Taxonomy" id="121402"/>
    <lineage>
        <taxon>Eukaryota</taxon>
        <taxon>Metazoa</taxon>
        <taxon>Chordata</taxon>
        <taxon>Craniata</taxon>
        <taxon>Vertebrata</taxon>
        <taxon>Euteleostomi</taxon>
        <taxon>Actinopterygii</taxon>
        <taxon>Neopterygii</taxon>
        <taxon>Teleostei</taxon>
        <taxon>Albuliformes</taxon>
        <taxon>Albulidae</taxon>
        <taxon>Albula</taxon>
    </lineage>
</organism>
<dbReference type="Pfam" id="PF00155">
    <property type="entry name" value="Aminotran_1_2"/>
    <property type="match status" value="1"/>
</dbReference>
<evidence type="ECO:0000256" key="5">
    <source>
        <dbReference type="ARBA" id="ARBA00022898"/>
    </source>
</evidence>
<dbReference type="Proteomes" id="UP000824540">
    <property type="component" value="Unassembled WGS sequence"/>
</dbReference>
<evidence type="ECO:0000313" key="11">
    <source>
        <dbReference type="EMBL" id="KAG9356085.1"/>
    </source>
</evidence>
<accession>A0A8T2PXJ5</accession>
<dbReference type="FunFam" id="3.40.640.10:FF:000236">
    <property type="entry name" value="Alanine aminotransferase 2"/>
    <property type="match status" value="1"/>
</dbReference>
<dbReference type="InterPro" id="IPR015421">
    <property type="entry name" value="PyrdxlP-dep_Trfase_major"/>
</dbReference>
<evidence type="ECO:0000256" key="3">
    <source>
        <dbReference type="ARBA" id="ARBA00022576"/>
    </source>
</evidence>
<comment type="catalytic activity">
    <reaction evidence="9">
        <text>L-alanine + 2-oxoglutarate = pyruvate + L-glutamate</text>
        <dbReference type="Rhea" id="RHEA:19453"/>
        <dbReference type="ChEBI" id="CHEBI:15361"/>
        <dbReference type="ChEBI" id="CHEBI:16810"/>
        <dbReference type="ChEBI" id="CHEBI:29985"/>
        <dbReference type="ChEBI" id="CHEBI:57972"/>
        <dbReference type="EC" id="2.6.1.2"/>
    </reaction>
</comment>
<dbReference type="InterPro" id="IPR015424">
    <property type="entry name" value="PyrdxlP-dep_Trfase"/>
</dbReference>
<gene>
    <name evidence="11" type="ORF">JZ751_000929</name>
</gene>
<evidence type="ECO:0000313" key="12">
    <source>
        <dbReference type="Proteomes" id="UP000824540"/>
    </source>
</evidence>
<evidence type="ECO:0000256" key="7">
    <source>
        <dbReference type="ARBA" id="ARBA00025785"/>
    </source>
</evidence>
<dbReference type="PANTHER" id="PTHR11751:SF469">
    <property type="entry name" value="ALANINE TRANSAMINASE"/>
    <property type="match status" value="1"/>
</dbReference>
<dbReference type="EC" id="2.6.1.2" evidence="8"/>
<protein>
    <recommendedName>
        <fullName evidence="8">alanine transaminase</fullName>
        <ecNumber evidence="8">2.6.1.2</ecNumber>
    </recommendedName>
</protein>
<dbReference type="InterPro" id="IPR045088">
    <property type="entry name" value="ALAT1/2-like"/>
</dbReference>
<comment type="pathway">
    <text evidence="6">Amino-acid degradation; L-alanine degradation via transaminase pathway; pyruvate from L-alanine: step 1/1.</text>
</comment>
<reference evidence="11" key="1">
    <citation type="thesis" date="2021" institute="BYU ScholarsArchive" country="Provo, UT, USA">
        <title>Applications of and Algorithms for Genome Assembly and Genomic Analyses with an Emphasis on Marine Teleosts.</title>
        <authorList>
            <person name="Pickett B.D."/>
        </authorList>
    </citation>
    <scope>NUCLEOTIDE SEQUENCE</scope>
    <source>
        <strain evidence="11">HI-2016</strain>
    </source>
</reference>
<dbReference type="OrthoDB" id="1732682at2759"/>